<dbReference type="PROSITE" id="PS51358">
    <property type="entry name" value="NOP"/>
    <property type="match status" value="1"/>
</dbReference>
<evidence type="ECO:0000313" key="2">
    <source>
        <dbReference type="RefSeq" id="XP_016440952.1"/>
    </source>
</evidence>
<dbReference type="OrthoDB" id="4771285at2759"/>
<dbReference type="STRING" id="4097.A0A1S3XMR6"/>
<dbReference type="InterPro" id="IPR036070">
    <property type="entry name" value="Nop_dom_sf"/>
</dbReference>
<dbReference type="Pfam" id="PF01798">
    <property type="entry name" value="Nop"/>
    <property type="match status" value="1"/>
</dbReference>
<evidence type="ECO:0000259" key="1">
    <source>
        <dbReference type="PROSITE" id="PS51358"/>
    </source>
</evidence>
<dbReference type="PaxDb" id="4097-A0A1S3XMR6"/>
<sequence>MATITNFFLADMEERSQADMDELSQADIEELSQTVVLDEQLVQRNIAPNLSAIVGTAVAAKLITSAGGLSSLAKMPACNILNLGTKRQNNLAGYIEQTDIIQSTPPSLRKQVCILLATKSLYAARVDSIRGDRTGIFGKYLREEIRKKIEKGQDQVSSSTVLG</sequence>
<dbReference type="SMR" id="A0A1S3XMR6"/>
<dbReference type="InterPro" id="IPR027105">
    <property type="entry name" value="Prp31"/>
</dbReference>
<dbReference type="PANTHER" id="PTHR13904">
    <property type="entry name" value="PRE-MRNA SPLICING FACTOR PRP31"/>
    <property type="match status" value="1"/>
</dbReference>
<dbReference type="RefSeq" id="XP_016440952.1">
    <property type="nucleotide sequence ID" value="XM_016585466.1"/>
</dbReference>
<gene>
    <name evidence="2" type="primary">LOC107766658</name>
</gene>
<organism evidence="2">
    <name type="scientific">Nicotiana tabacum</name>
    <name type="common">Common tobacco</name>
    <dbReference type="NCBI Taxonomy" id="4097"/>
    <lineage>
        <taxon>Eukaryota</taxon>
        <taxon>Viridiplantae</taxon>
        <taxon>Streptophyta</taxon>
        <taxon>Embryophyta</taxon>
        <taxon>Tracheophyta</taxon>
        <taxon>Spermatophyta</taxon>
        <taxon>Magnoliopsida</taxon>
        <taxon>eudicotyledons</taxon>
        <taxon>Gunneridae</taxon>
        <taxon>Pentapetalae</taxon>
        <taxon>asterids</taxon>
        <taxon>lamiids</taxon>
        <taxon>Solanales</taxon>
        <taxon>Solanaceae</taxon>
        <taxon>Nicotianoideae</taxon>
        <taxon>Nicotianeae</taxon>
        <taxon>Nicotiana</taxon>
    </lineage>
</organism>
<accession>A0A1S3XMR6</accession>
<reference evidence="2" key="1">
    <citation type="submission" date="2025-08" db="UniProtKB">
        <authorList>
            <consortium name="RefSeq"/>
        </authorList>
    </citation>
    <scope>IDENTIFICATION</scope>
</reference>
<dbReference type="PANTHER" id="PTHR13904:SF0">
    <property type="entry name" value="U4_U6 SMALL NUCLEAR RIBONUCLEOPROTEIN PRP31"/>
    <property type="match status" value="1"/>
</dbReference>
<dbReference type="InterPro" id="IPR042239">
    <property type="entry name" value="Nop_C"/>
</dbReference>
<dbReference type="GO" id="GO:0046540">
    <property type="term" value="C:U4/U6 x U5 tri-snRNP complex"/>
    <property type="evidence" value="ECO:0007669"/>
    <property type="project" value="InterPro"/>
</dbReference>
<feature type="domain" description="Nop" evidence="1">
    <location>
        <begin position="46"/>
        <end position="154"/>
    </location>
</feature>
<protein>
    <submittedName>
        <fullName evidence="2">U4/U6 small nuclear ribonucleoprotein Prp31-like</fullName>
    </submittedName>
</protein>
<dbReference type="KEGG" id="nta:107766658"/>
<dbReference type="GO" id="GO:0000244">
    <property type="term" value="P:spliceosomal tri-snRNP complex assembly"/>
    <property type="evidence" value="ECO:0007669"/>
    <property type="project" value="InterPro"/>
</dbReference>
<dbReference type="AlphaFoldDB" id="A0A1S3XMR6"/>
<dbReference type="InterPro" id="IPR002687">
    <property type="entry name" value="Nop_dom"/>
</dbReference>
<dbReference type="OMA" id="FFLADME"/>
<dbReference type="Gene3D" id="1.10.246.90">
    <property type="entry name" value="Nop domain"/>
    <property type="match status" value="1"/>
</dbReference>
<name>A0A1S3XMR6_TOBAC</name>
<proteinExistence type="predicted"/>
<dbReference type="SUPFAM" id="SSF89124">
    <property type="entry name" value="Nop domain"/>
    <property type="match status" value="1"/>
</dbReference>